<dbReference type="GO" id="GO:0008270">
    <property type="term" value="F:zinc ion binding"/>
    <property type="evidence" value="ECO:0007669"/>
    <property type="project" value="TreeGrafter"/>
</dbReference>
<keyword evidence="7" id="KW-0479">Metal-binding</keyword>
<gene>
    <name evidence="8" type="primary">zur</name>
    <name evidence="8" type="ORF">SHM7688_00543</name>
</gene>
<dbReference type="Gene3D" id="1.10.10.10">
    <property type="entry name" value="Winged helix-like DNA-binding domain superfamily/Winged helix DNA-binding domain"/>
    <property type="match status" value="1"/>
</dbReference>
<keyword evidence="9" id="KW-1185">Reference proteome</keyword>
<dbReference type="GO" id="GO:0005829">
    <property type="term" value="C:cytosol"/>
    <property type="evidence" value="ECO:0007669"/>
    <property type="project" value="TreeGrafter"/>
</dbReference>
<keyword evidence="5" id="KW-0238">DNA-binding</keyword>
<dbReference type="GO" id="GO:0003700">
    <property type="term" value="F:DNA-binding transcription factor activity"/>
    <property type="evidence" value="ECO:0007669"/>
    <property type="project" value="InterPro"/>
</dbReference>
<accession>A0A0P1EKV3</accession>
<evidence type="ECO:0000256" key="1">
    <source>
        <dbReference type="ARBA" id="ARBA00007957"/>
    </source>
</evidence>
<organism evidence="8 9">
    <name type="scientific">Shimia marina</name>
    <dbReference type="NCBI Taxonomy" id="321267"/>
    <lineage>
        <taxon>Bacteria</taxon>
        <taxon>Pseudomonadati</taxon>
        <taxon>Pseudomonadota</taxon>
        <taxon>Alphaproteobacteria</taxon>
        <taxon>Rhodobacterales</taxon>
        <taxon>Roseobacteraceae</taxon>
    </lineage>
</organism>
<feature type="binding site" evidence="7">
    <location>
        <position position="111"/>
    </location>
    <ligand>
        <name>Zn(2+)</name>
        <dbReference type="ChEBI" id="CHEBI:29105"/>
    </ligand>
</feature>
<dbReference type="Proteomes" id="UP000054823">
    <property type="component" value="Unassembled WGS sequence"/>
</dbReference>
<dbReference type="InterPro" id="IPR043135">
    <property type="entry name" value="Fur_C"/>
</dbReference>
<dbReference type="STRING" id="321267.SHM7688_00543"/>
<proteinExistence type="inferred from homology"/>
<name>A0A0P1EKV3_9RHOB</name>
<dbReference type="SUPFAM" id="SSF46785">
    <property type="entry name" value="Winged helix' DNA-binding domain"/>
    <property type="match status" value="1"/>
</dbReference>
<dbReference type="Gene3D" id="3.30.1490.190">
    <property type="match status" value="1"/>
</dbReference>
<keyword evidence="6" id="KW-0804">Transcription</keyword>
<dbReference type="PANTHER" id="PTHR33202">
    <property type="entry name" value="ZINC UPTAKE REGULATION PROTEIN"/>
    <property type="match status" value="1"/>
</dbReference>
<dbReference type="InterPro" id="IPR002481">
    <property type="entry name" value="FUR"/>
</dbReference>
<evidence type="ECO:0000313" key="9">
    <source>
        <dbReference type="Proteomes" id="UP000054823"/>
    </source>
</evidence>
<feature type="binding site" evidence="7">
    <location>
        <position position="153"/>
    </location>
    <ligand>
        <name>Zn(2+)</name>
        <dbReference type="ChEBI" id="CHEBI:29105"/>
    </ligand>
</feature>
<feature type="binding site" evidence="7">
    <location>
        <position position="114"/>
    </location>
    <ligand>
        <name>Zn(2+)</name>
        <dbReference type="ChEBI" id="CHEBI:29105"/>
    </ligand>
</feature>
<dbReference type="InterPro" id="IPR036390">
    <property type="entry name" value="WH_DNA-bd_sf"/>
</dbReference>
<dbReference type="EMBL" id="CYPW01000006">
    <property type="protein sequence ID" value="CUH51110.1"/>
    <property type="molecule type" value="Genomic_DNA"/>
</dbReference>
<evidence type="ECO:0000256" key="6">
    <source>
        <dbReference type="ARBA" id="ARBA00023163"/>
    </source>
</evidence>
<evidence type="ECO:0000256" key="7">
    <source>
        <dbReference type="PIRSR" id="PIRSR602481-1"/>
    </source>
</evidence>
<evidence type="ECO:0000256" key="2">
    <source>
        <dbReference type="ARBA" id="ARBA00022491"/>
    </source>
</evidence>
<dbReference type="PANTHER" id="PTHR33202:SF6">
    <property type="entry name" value="ZINC UPTAKE REGULATION PROTEIN"/>
    <property type="match status" value="1"/>
</dbReference>
<dbReference type="OrthoDB" id="9801127at2"/>
<protein>
    <submittedName>
        <fullName evidence="8">Zinc uptake regulation protein</fullName>
    </submittedName>
</protein>
<dbReference type="Pfam" id="PF01475">
    <property type="entry name" value="FUR"/>
    <property type="match status" value="1"/>
</dbReference>
<feature type="binding site" evidence="7">
    <location>
        <position position="150"/>
    </location>
    <ligand>
        <name>Zn(2+)</name>
        <dbReference type="ChEBI" id="CHEBI:29105"/>
    </ligand>
</feature>
<comment type="similarity">
    <text evidence="1">Belongs to the Fur family.</text>
</comment>
<reference evidence="8 9" key="1">
    <citation type="submission" date="2015-09" db="EMBL/GenBank/DDBJ databases">
        <authorList>
            <consortium name="Swine Surveillance"/>
        </authorList>
    </citation>
    <scope>NUCLEOTIDE SEQUENCE [LARGE SCALE GENOMIC DNA]</scope>
    <source>
        <strain evidence="8 9">CECT 7688</strain>
    </source>
</reference>
<evidence type="ECO:0000313" key="8">
    <source>
        <dbReference type="EMBL" id="CUH51110.1"/>
    </source>
</evidence>
<evidence type="ECO:0000256" key="3">
    <source>
        <dbReference type="ARBA" id="ARBA00022833"/>
    </source>
</evidence>
<dbReference type="GO" id="GO:0000976">
    <property type="term" value="F:transcription cis-regulatory region binding"/>
    <property type="evidence" value="ECO:0007669"/>
    <property type="project" value="TreeGrafter"/>
</dbReference>
<dbReference type="InterPro" id="IPR036388">
    <property type="entry name" value="WH-like_DNA-bd_sf"/>
</dbReference>
<keyword evidence="2" id="KW-0678">Repressor</keyword>
<comment type="cofactor">
    <cofactor evidence="7">
        <name>Zn(2+)</name>
        <dbReference type="ChEBI" id="CHEBI:29105"/>
    </cofactor>
    <text evidence="7">Binds 1 zinc ion per subunit.</text>
</comment>
<dbReference type="RefSeq" id="WP_058238473.1">
    <property type="nucleotide sequence ID" value="NZ_CYPW01000006.1"/>
</dbReference>
<evidence type="ECO:0000256" key="4">
    <source>
        <dbReference type="ARBA" id="ARBA00023015"/>
    </source>
</evidence>
<keyword evidence="3 7" id="KW-0862">Zinc</keyword>
<dbReference type="GO" id="GO:0045892">
    <property type="term" value="P:negative regulation of DNA-templated transcription"/>
    <property type="evidence" value="ECO:0007669"/>
    <property type="project" value="TreeGrafter"/>
</dbReference>
<keyword evidence="4" id="KW-0805">Transcription regulation</keyword>
<dbReference type="GO" id="GO:1900376">
    <property type="term" value="P:regulation of secondary metabolite biosynthetic process"/>
    <property type="evidence" value="ECO:0007669"/>
    <property type="project" value="TreeGrafter"/>
</dbReference>
<dbReference type="AlphaFoldDB" id="A0A0P1EKV3"/>
<evidence type="ECO:0000256" key="5">
    <source>
        <dbReference type="ARBA" id="ARBA00023125"/>
    </source>
</evidence>
<sequence length="163" mass="17289">MHTVGFDKHDHAACVGGGLRAAEETCAKQGLRLTKGRRRVLEILLQEHRAMGAYDILSILAEEGYASQPPVVYRALDFLVGNGFVHKIQKLNAYVACAHPGDSHTPVFLICRGCEAVAETAATLKTTLGEAAKKVGFTIETTIVEAEGLCPVCTQTNAAGAPA</sequence>